<gene>
    <name evidence="3" type="ORF">B0T15DRAFT_549614</name>
</gene>
<evidence type="ECO:0000313" key="4">
    <source>
        <dbReference type="Proteomes" id="UP001273166"/>
    </source>
</evidence>
<reference evidence="3" key="1">
    <citation type="journal article" date="2023" name="Mol. Phylogenet. Evol.">
        <title>Genome-scale phylogeny and comparative genomics of the fungal order Sordariales.</title>
        <authorList>
            <person name="Hensen N."/>
            <person name="Bonometti L."/>
            <person name="Westerberg I."/>
            <person name="Brannstrom I.O."/>
            <person name="Guillou S."/>
            <person name="Cros-Aarteil S."/>
            <person name="Calhoun S."/>
            <person name="Haridas S."/>
            <person name="Kuo A."/>
            <person name="Mondo S."/>
            <person name="Pangilinan J."/>
            <person name="Riley R."/>
            <person name="LaButti K."/>
            <person name="Andreopoulos B."/>
            <person name="Lipzen A."/>
            <person name="Chen C."/>
            <person name="Yan M."/>
            <person name="Daum C."/>
            <person name="Ng V."/>
            <person name="Clum A."/>
            <person name="Steindorff A."/>
            <person name="Ohm R.A."/>
            <person name="Martin F."/>
            <person name="Silar P."/>
            <person name="Natvig D.O."/>
            <person name="Lalanne C."/>
            <person name="Gautier V."/>
            <person name="Ament-Velasquez S.L."/>
            <person name="Kruys A."/>
            <person name="Hutchinson M.I."/>
            <person name="Powell A.J."/>
            <person name="Barry K."/>
            <person name="Miller A.N."/>
            <person name="Grigoriev I.V."/>
            <person name="Debuchy R."/>
            <person name="Gladieux P."/>
            <person name="Hiltunen Thoren M."/>
            <person name="Johannesson H."/>
        </authorList>
    </citation>
    <scope>NUCLEOTIDE SEQUENCE</scope>
    <source>
        <strain evidence="3">CBS 333.67</strain>
    </source>
</reference>
<dbReference type="EMBL" id="JAUDZG010000002">
    <property type="protein sequence ID" value="KAK3307785.1"/>
    <property type="molecule type" value="Genomic_DNA"/>
</dbReference>
<comment type="caution">
    <text evidence="3">The sequence shown here is derived from an EMBL/GenBank/DDBJ whole genome shotgun (WGS) entry which is preliminary data.</text>
</comment>
<protein>
    <submittedName>
        <fullName evidence="3">Uncharacterized protein</fullName>
    </submittedName>
</protein>
<reference evidence="3" key="2">
    <citation type="submission" date="2023-06" db="EMBL/GenBank/DDBJ databases">
        <authorList>
            <consortium name="Lawrence Berkeley National Laboratory"/>
            <person name="Mondo S.J."/>
            <person name="Hensen N."/>
            <person name="Bonometti L."/>
            <person name="Westerberg I."/>
            <person name="Brannstrom I.O."/>
            <person name="Guillou S."/>
            <person name="Cros-Aarteil S."/>
            <person name="Calhoun S."/>
            <person name="Haridas S."/>
            <person name="Kuo A."/>
            <person name="Pangilinan J."/>
            <person name="Riley R."/>
            <person name="Labutti K."/>
            <person name="Andreopoulos B."/>
            <person name="Lipzen A."/>
            <person name="Chen C."/>
            <person name="Yanf M."/>
            <person name="Daum C."/>
            <person name="Ng V."/>
            <person name="Clum A."/>
            <person name="Steindorff A."/>
            <person name="Ohm R."/>
            <person name="Martin F."/>
            <person name="Silar P."/>
            <person name="Natvig D."/>
            <person name="Lalanne C."/>
            <person name="Gautier V."/>
            <person name="Ament-Velasquez S.L."/>
            <person name="Kruys A."/>
            <person name="Hutchinson M.I."/>
            <person name="Powell A.J."/>
            <person name="Barry K."/>
            <person name="Miller A.N."/>
            <person name="Grigoriev I.V."/>
            <person name="Debuchy R."/>
            <person name="Gladieux P."/>
            <person name="Thoren M.H."/>
            <person name="Johannesson H."/>
        </authorList>
    </citation>
    <scope>NUCLEOTIDE SEQUENCE</scope>
    <source>
        <strain evidence="3">CBS 333.67</strain>
    </source>
</reference>
<evidence type="ECO:0000256" key="1">
    <source>
        <dbReference type="SAM" id="Coils"/>
    </source>
</evidence>
<accession>A0AAJ0GXP9</accession>
<dbReference type="AlphaFoldDB" id="A0AAJ0GXP9"/>
<organism evidence="3 4">
    <name type="scientific">Chaetomium strumarium</name>
    <dbReference type="NCBI Taxonomy" id="1170767"/>
    <lineage>
        <taxon>Eukaryota</taxon>
        <taxon>Fungi</taxon>
        <taxon>Dikarya</taxon>
        <taxon>Ascomycota</taxon>
        <taxon>Pezizomycotina</taxon>
        <taxon>Sordariomycetes</taxon>
        <taxon>Sordariomycetidae</taxon>
        <taxon>Sordariales</taxon>
        <taxon>Chaetomiaceae</taxon>
        <taxon>Chaetomium</taxon>
    </lineage>
</organism>
<dbReference type="Proteomes" id="UP001273166">
    <property type="component" value="Unassembled WGS sequence"/>
</dbReference>
<feature type="region of interest" description="Disordered" evidence="2">
    <location>
        <begin position="29"/>
        <end position="84"/>
    </location>
</feature>
<keyword evidence="1" id="KW-0175">Coiled coil</keyword>
<dbReference type="GeneID" id="87889051"/>
<sequence>MLRISSVRGGIKDTAPSAAVIADNIIRVYGSESRSRSEASSHGRKRVRGPVRSSTPTPTRSPSAGRSRPRQHREPSPAAQTVDEKVQRFLRSMSPPSPTEELKKENRSLHQRVAALQLTERDLLNDNQDLARRLASTQKRQETRRRQWKEELLNREKVFEARIKDLESRLARQEEELVRVTLGRTRETAGLSDHAIASWFATKASAWHGWAEDFAHQDPDRVRSGLHPLQLQLPEGLLSPAGNDGAQTAQVLLQGITLELESPGVSRIDSPIGFRMDLAMWDLDVSPPGDVRSPRPAVMANGGRHGPHAMRSLPRLVTSMESAGSSPLGQNLPTRRATEGLHRMFLNAPGGAENVNAWRSSVLKAFCEGGMSTSVDSILLTEDAARPLSRGQAPVRGLKDAFLRSPARFLLRDQDAAGIEKLERRLVQEMDSALRFSCQLWCRREPISVRGLDELVDTAFSAASDSMELCQAQQAPPPPRYAQ</sequence>
<name>A0AAJ0GXP9_9PEZI</name>
<dbReference type="RefSeq" id="XP_062723565.1">
    <property type="nucleotide sequence ID" value="XM_062870222.1"/>
</dbReference>
<feature type="compositionally biased region" description="Low complexity" evidence="2">
    <location>
        <begin position="50"/>
        <end position="66"/>
    </location>
</feature>
<proteinExistence type="predicted"/>
<evidence type="ECO:0000256" key="2">
    <source>
        <dbReference type="SAM" id="MobiDB-lite"/>
    </source>
</evidence>
<evidence type="ECO:0000313" key="3">
    <source>
        <dbReference type="EMBL" id="KAK3307785.1"/>
    </source>
</evidence>
<feature type="coiled-coil region" evidence="1">
    <location>
        <begin position="99"/>
        <end position="183"/>
    </location>
</feature>
<keyword evidence="4" id="KW-1185">Reference proteome</keyword>